<dbReference type="CDD" id="cd21177">
    <property type="entry name" value="LPMO_AA10"/>
    <property type="match status" value="1"/>
</dbReference>
<evidence type="ECO:0000256" key="4">
    <source>
        <dbReference type="ARBA" id="ARBA00022729"/>
    </source>
</evidence>
<evidence type="ECO:0000259" key="6">
    <source>
        <dbReference type="Pfam" id="PF03067"/>
    </source>
</evidence>
<dbReference type="Gene3D" id="3.30.70.2150">
    <property type="match status" value="1"/>
</dbReference>
<dbReference type="InterPro" id="IPR051024">
    <property type="entry name" value="GlcNAc_Chitin_IntDeg"/>
</dbReference>
<protein>
    <submittedName>
        <fullName evidence="8">Acetylglucosamine-binding protein</fullName>
    </submittedName>
</protein>
<dbReference type="GO" id="GO:0008061">
    <property type="term" value="F:chitin binding"/>
    <property type="evidence" value="ECO:0007669"/>
    <property type="project" value="UniProtKB-KW"/>
</dbReference>
<keyword evidence="9" id="KW-1185">Reference proteome</keyword>
<evidence type="ECO:0000256" key="5">
    <source>
        <dbReference type="SAM" id="SignalP"/>
    </source>
</evidence>
<feature type="domain" description="N-acetylglucosamine binding protein A" evidence="7">
    <location>
        <begin position="203"/>
        <end position="299"/>
    </location>
</feature>
<comment type="caution">
    <text evidence="8">The sequence shown here is derived from an EMBL/GenBank/DDBJ whole genome shotgun (WGS) entry which is preliminary data.</text>
</comment>
<evidence type="ECO:0000256" key="1">
    <source>
        <dbReference type="ARBA" id="ARBA00004613"/>
    </source>
</evidence>
<dbReference type="NCBIfam" id="NF009690">
    <property type="entry name" value="PRK13211.1"/>
    <property type="match status" value="1"/>
</dbReference>
<dbReference type="Pfam" id="PF03067">
    <property type="entry name" value="LPMO_10"/>
    <property type="match status" value="1"/>
</dbReference>
<name>A0A918KPT9_9GAMM</name>
<dbReference type="Proteomes" id="UP000626148">
    <property type="component" value="Unassembled WGS sequence"/>
</dbReference>
<dbReference type="Pfam" id="PF18416">
    <property type="entry name" value="GbpA_2"/>
    <property type="match status" value="1"/>
</dbReference>
<dbReference type="PANTHER" id="PTHR34823">
    <property type="entry name" value="GLCNAC-BINDING PROTEIN A"/>
    <property type="match status" value="1"/>
</dbReference>
<keyword evidence="3" id="KW-0147">Chitin-binding</keyword>
<evidence type="ECO:0000256" key="3">
    <source>
        <dbReference type="ARBA" id="ARBA00022669"/>
    </source>
</evidence>
<proteinExistence type="predicted"/>
<dbReference type="Gene3D" id="2.60.40.2550">
    <property type="match status" value="1"/>
</dbReference>
<dbReference type="InterPro" id="IPR041029">
    <property type="entry name" value="GbpA_2"/>
</dbReference>
<keyword evidence="4 5" id="KW-0732">Signal</keyword>
<evidence type="ECO:0000259" key="7">
    <source>
        <dbReference type="Pfam" id="PF18416"/>
    </source>
</evidence>
<dbReference type="Gene3D" id="2.70.50.50">
    <property type="entry name" value="chitin-binding protein cbp21"/>
    <property type="match status" value="1"/>
</dbReference>
<dbReference type="PANTHER" id="PTHR34823:SF1">
    <property type="entry name" value="CHITIN-BINDING TYPE-4 DOMAIN-CONTAINING PROTEIN"/>
    <property type="match status" value="1"/>
</dbReference>
<dbReference type="AlphaFoldDB" id="A0A918KPT9"/>
<dbReference type="InterPro" id="IPR004302">
    <property type="entry name" value="Cellulose/chitin-bd_N"/>
</dbReference>
<dbReference type="RefSeq" id="WP_189612905.1">
    <property type="nucleotide sequence ID" value="NZ_BMXR01000015.1"/>
</dbReference>
<dbReference type="EMBL" id="BMXR01000015">
    <property type="protein sequence ID" value="GGX72005.1"/>
    <property type="molecule type" value="Genomic_DNA"/>
</dbReference>
<dbReference type="SUPFAM" id="SSF81296">
    <property type="entry name" value="E set domains"/>
    <property type="match status" value="1"/>
</dbReference>
<sequence>MKQTLQTTLAFGCLAASTLLSQTALAHGYISQPASRSQQCALGANTGCGAIQWEPQSVEGPDRFPETGPADGEIASAGVSHFSELNTQTATRWTKTTVQTGSIDISWHFTANHSSRDFRYFLTKPGWNPNQPLERASFDLDPFCVVDGNNERPPVDLTHECYLPENRSGYHVLLGVWDVGDTVNSFYQVVDIVIDGDNTGPSWTDVGDIHPSTDLNPGDVVRARVFDDVGEMPELAIAWTVDTPANGDSQVWPQKLAETINADSTQLRAGVLNNGTITPAPGRNDVFVEAGSAITRVETEIVTDEPEPVDFSLNGVMDRYEIVDGRAEVDFNLTSRQTLTITAELFDADNNRITGTQGTLNTSLDLGLTVENAQPGTYSLVVVAENENGGTAQQTRTLNLVDPNADQEYDFVYPKGLESYEGGTRVLARDGAVYECKPFPYEGWCRVYSDASPHYEPGYGSNWEDAWIRVAP</sequence>
<keyword evidence="2" id="KW-0964">Secreted</keyword>
<evidence type="ECO:0000256" key="2">
    <source>
        <dbReference type="ARBA" id="ARBA00022525"/>
    </source>
</evidence>
<gene>
    <name evidence="8" type="ORF">GCM10007392_44250</name>
</gene>
<evidence type="ECO:0000313" key="8">
    <source>
        <dbReference type="EMBL" id="GGX72005.1"/>
    </source>
</evidence>
<feature type="signal peptide" evidence="5">
    <location>
        <begin position="1"/>
        <end position="26"/>
    </location>
</feature>
<dbReference type="FunFam" id="2.70.50.50:FF:000001">
    <property type="entry name" value="Chitin-binding protein"/>
    <property type="match status" value="1"/>
</dbReference>
<dbReference type="GO" id="GO:0005576">
    <property type="term" value="C:extracellular region"/>
    <property type="evidence" value="ECO:0007669"/>
    <property type="project" value="UniProtKB-SubCell"/>
</dbReference>
<feature type="chain" id="PRO_5037195455" evidence="5">
    <location>
        <begin position="27"/>
        <end position="472"/>
    </location>
</feature>
<reference evidence="8" key="2">
    <citation type="submission" date="2020-09" db="EMBL/GenBank/DDBJ databases">
        <authorList>
            <person name="Sun Q."/>
            <person name="Kim S."/>
        </authorList>
    </citation>
    <scope>NUCLEOTIDE SEQUENCE</scope>
    <source>
        <strain evidence="8">KCTC 22169</strain>
    </source>
</reference>
<dbReference type="InterPro" id="IPR014756">
    <property type="entry name" value="Ig_E-set"/>
</dbReference>
<feature type="domain" description="Chitin-binding type-4" evidence="6">
    <location>
        <begin position="27"/>
        <end position="192"/>
    </location>
</feature>
<comment type="subcellular location">
    <subcellularLocation>
        <location evidence="1">Secreted</location>
    </subcellularLocation>
</comment>
<accession>A0A918KPT9</accession>
<reference evidence="8" key="1">
    <citation type="journal article" date="2014" name="Int. J. Syst. Evol. Microbiol.">
        <title>Complete genome sequence of Corynebacterium casei LMG S-19264T (=DSM 44701T), isolated from a smear-ripened cheese.</title>
        <authorList>
            <consortium name="US DOE Joint Genome Institute (JGI-PGF)"/>
            <person name="Walter F."/>
            <person name="Albersmeier A."/>
            <person name="Kalinowski J."/>
            <person name="Ruckert C."/>
        </authorList>
    </citation>
    <scope>NUCLEOTIDE SEQUENCE</scope>
    <source>
        <strain evidence="8">KCTC 22169</strain>
    </source>
</reference>
<evidence type="ECO:0000313" key="9">
    <source>
        <dbReference type="Proteomes" id="UP000626148"/>
    </source>
</evidence>
<organism evidence="8 9">
    <name type="scientific">Saccharospirillum salsuginis</name>
    <dbReference type="NCBI Taxonomy" id="418750"/>
    <lineage>
        <taxon>Bacteria</taxon>
        <taxon>Pseudomonadati</taxon>
        <taxon>Pseudomonadota</taxon>
        <taxon>Gammaproteobacteria</taxon>
        <taxon>Oceanospirillales</taxon>
        <taxon>Saccharospirillaceae</taxon>
        <taxon>Saccharospirillum</taxon>
    </lineage>
</organism>